<dbReference type="PANTHER" id="PTHR43625:SF40">
    <property type="entry name" value="ALDO-KETO REDUCTASE YAKC [NADP(+)]"/>
    <property type="match status" value="1"/>
</dbReference>
<proteinExistence type="predicted"/>
<dbReference type="GO" id="GO:0016491">
    <property type="term" value="F:oxidoreductase activity"/>
    <property type="evidence" value="ECO:0007669"/>
    <property type="project" value="UniProtKB-KW"/>
</dbReference>
<name>A0A815VQK3_ADIRI</name>
<gene>
    <name evidence="4" type="ORF">EDS130_LOCUS44760</name>
</gene>
<dbReference type="OrthoDB" id="48988at2759"/>
<protein>
    <recommendedName>
        <fullName evidence="3">NADP-dependent oxidoreductase domain-containing protein</fullName>
    </recommendedName>
</protein>
<feature type="compositionally biased region" description="Polar residues" evidence="2">
    <location>
        <begin position="1"/>
        <end position="10"/>
    </location>
</feature>
<evidence type="ECO:0000313" key="4">
    <source>
        <dbReference type="EMBL" id="CAF1533467.1"/>
    </source>
</evidence>
<dbReference type="Gene3D" id="3.20.20.100">
    <property type="entry name" value="NADP-dependent oxidoreductase domain"/>
    <property type="match status" value="1"/>
</dbReference>
<dbReference type="Proteomes" id="UP000663852">
    <property type="component" value="Unassembled WGS sequence"/>
</dbReference>
<evidence type="ECO:0000256" key="1">
    <source>
        <dbReference type="ARBA" id="ARBA00023002"/>
    </source>
</evidence>
<dbReference type="AlphaFoldDB" id="A0A815VQK3"/>
<dbReference type="SUPFAM" id="SSF51430">
    <property type="entry name" value="NAD(P)-linked oxidoreductase"/>
    <property type="match status" value="1"/>
</dbReference>
<dbReference type="InterPro" id="IPR036812">
    <property type="entry name" value="NAD(P)_OxRdtase_dom_sf"/>
</dbReference>
<comment type="caution">
    <text evidence="4">The sequence shown here is derived from an EMBL/GenBank/DDBJ whole genome shotgun (WGS) entry which is preliminary data.</text>
</comment>
<dbReference type="Pfam" id="PF00248">
    <property type="entry name" value="Aldo_ket_red"/>
    <property type="match status" value="1"/>
</dbReference>
<dbReference type="PANTHER" id="PTHR43625">
    <property type="entry name" value="AFLATOXIN B1 ALDEHYDE REDUCTASE"/>
    <property type="match status" value="1"/>
</dbReference>
<organism evidence="4 5">
    <name type="scientific">Adineta ricciae</name>
    <name type="common">Rotifer</name>
    <dbReference type="NCBI Taxonomy" id="249248"/>
    <lineage>
        <taxon>Eukaryota</taxon>
        <taxon>Metazoa</taxon>
        <taxon>Spiralia</taxon>
        <taxon>Gnathifera</taxon>
        <taxon>Rotifera</taxon>
        <taxon>Eurotatoria</taxon>
        <taxon>Bdelloidea</taxon>
        <taxon>Adinetida</taxon>
        <taxon>Adinetidae</taxon>
        <taxon>Adineta</taxon>
    </lineage>
</organism>
<dbReference type="GO" id="GO:0005737">
    <property type="term" value="C:cytoplasm"/>
    <property type="evidence" value="ECO:0007669"/>
    <property type="project" value="TreeGrafter"/>
</dbReference>
<dbReference type="InterPro" id="IPR023210">
    <property type="entry name" value="NADP_OxRdtase_dom"/>
</dbReference>
<dbReference type="EMBL" id="CAJNOJ010000916">
    <property type="protein sequence ID" value="CAF1533467.1"/>
    <property type="molecule type" value="Genomic_DNA"/>
</dbReference>
<evidence type="ECO:0000256" key="2">
    <source>
        <dbReference type="SAM" id="MobiDB-lite"/>
    </source>
</evidence>
<keyword evidence="1" id="KW-0560">Oxidoreductase</keyword>
<reference evidence="4" key="1">
    <citation type="submission" date="2021-02" db="EMBL/GenBank/DDBJ databases">
        <authorList>
            <person name="Nowell W R."/>
        </authorList>
    </citation>
    <scope>NUCLEOTIDE SEQUENCE</scope>
</reference>
<dbReference type="InterPro" id="IPR050791">
    <property type="entry name" value="Aldo-Keto_reductase"/>
</dbReference>
<feature type="domain" description="NADP-dependent oxidoreductase" evidence="3">
    <location>
        <begin position="26"/>
        <end position="322"/>
    </location>
</feature>
<feature type="region of interest" description="Disordered" evidence="2">
    <location>
        <begin position="1"/>
        <end position="21"/>
    </location>
</feature>
<evidence type="ECO:0000313" key="5">
    <source>
        <dbReference type="Proteomes" id="UP000663852"/>
    </source>
</evidence>
<accession>A0A815VQK3</accession>
<sequence>MCSRSCNKSSMPKRRLGKNGPKISAISYGAMGLSLGYGPTRPDEERFKVFDRAIELGSTYFDTADMYGDSEDLLGKYFQKYPHQRQKIFLATKFAVVISPGFKSTSIRGDPQYVREACEKSLQRLGVDSIDLYYVHRIDKKVPIEETMNALKELVKAGKIKYIGLSECSSNTLRRAYAVHPIACVQVEYSPFSLDIESEAIGLLKTCRELGVAIVCYSPLGRGLLTGQIKNPDDFSANDFRRILPRFSKENFPKNLQLVDRLTTIAYKKGCTSSQLVLAWILAQGDDFIVIPGTSKIKNLEENIQAAQIKLSKEEIKEIRDACEKADVAGDRYPELMHADLYADSAPKKN</sequence>
<evidence type="ECO:0000259" key="3">
    <source>
        <dbReference type="Pfam" id="PF00248"/>
    </source>
</evidence>